<sequence length="80" mass="9412">MNIYVRKEQLLMSIDEKRKQMVEAAQVEGYTGETTIKYSQELDNLMNEYQHLLFHEKQSAPSFHDLVSQMSLLSVNRPSY</sequence>
<proteinExistence type="predicted"/>
<dbReference type="GO" id="GO:0046983">
    <property type="term" value="F:protein dimerization activity"/>
    <property type="evidence" value="ECO:0007669"/>
    <property type="project" value="InterPro"/>
</dbReference>
<organism evidence="1 2">
    <name type="scientific">Bacillus zhangzhouensis</name>
    <dbReference type="NCBI Taxonomy" id="1178540"/>
    <lineage>
        <taxon>Bacteria</taxon>
        <taxon>Bacillati</taxon>
        <taxon>Bacillota</taxon>
        <taxon>Bacilli</taxon>
        <taxon>Bacillales</taxon>
        <taxon>Bacillaceae</taxon>
        <taxon>Bacillus</taxon>
    </lineage>
</organism>
<dbReference type="Gene3D" id="4.10.280.10">
    <property type="entry name" value="Helix-loop-helix DNA-binding domain"/>
    <property type="match status" value="1"/>
</dbReference>
<dbReference type="RefSeq" id="WP_034322108.1">
    <property type="nucleotide sequence ID" value="NZ_JBCMYH010000020.1"/>
</dbReference>
<comment type="caution">
    <text evidence="1">The sequence shown here is derived from an EMBL/GenBank/DDBJ whole genome shotgun (WGS) entry which is preliminary data.</text>
</comment>
<accession>A0A081LA10</accession>
<dbReference type="InterPro" id="IPR018540">
    <property type="entry name" value="Spo0E-like"/>
</dbReference>
<keyword evidence="2" id="KW-1185">Reference proteome</keyword>
<dbReference type="OrthoDB" id="2973859at2"/>
<gene>
    <name evidence="1" type="ORF">BA70_03470</name>
</gene>
<dbReference type="InterPro" id="IPR036638">
    <property type="entry name" value="HLH_DNA-bd_sf"/>
</dbReference>
<dbReference type="InterPro" id="IPR037208">
    <property type="entry name" value="Spo0E-like_sf"/>
</dbReference>
<evidence type="ECO:0000313" key="1">
    <source>
        <dbReference type="EMBL" id="KEP26086.1"/>
    </source>
</evidence>
<dbReference type="Proteomes" id="UP000028091">
    <property type="component" value="Unassembled WGS sequence"/>
</dbReference>
<dbReference type="EMBL" id="JOTP01000012">
    <property type="protein sequence ID" value="KEP26086.1"/>
    <property type="molecule type" value="Genomic_DNA"/>
</dbReference>
<evidence type="ECO:0000313" key="2">
    <source>
        <dbReference type="Proteomes" id="UP000028091"/>
    </source>
</evidence>
<dbReference type="GO" id="GO:0043937">
    <property type="term" value="P:regulation of sporulation"/>
    <property type="evidence" value="ECO:0007669"/>
    <property type="project" value="InterPro"/>
</dbReference>
<reference evidence="1 2" key="1">
    <citation type="submission" date="2012-09" db="EMBL/GenBank/DDBJ databases">
        <title>Genome Sequence of Bacillus sp. DW5-4.</title>
        <authorList>
            <person name="Lai Q."/>
            <person name="Liu Y."/>
            <person name="Shao Z."/>
        </authorList>
    </citation>
    <scope>NUCLEOTIDE SEQUENCE [LARGE SCALE GENOMIC DNA]</scope>
    <source>
        <strain evidence="1 2">DW5-4</strain>
    </source>
</reference>
<name>A0A081LA10_9BACI</name>
<dbReference type="eggNOG" id="ENOG5031HFZ">
    <property type="taxonomic scope" value="Bacteria"/>
</dbReference>
<dbReference type="AlphaFoldDB" id="A0A081LA10"/>
<protein>
    <submittedName>
        <fullName evidence="1">Transcriptional regulator</fullName>
    </submittedName>
</protein>
<dbReference type="SUPFAM" id="SSF140500">
    <property type="entry name" value="BAS1536-like"/>
    <property type="match status" value="1"/>
</dbReference>
<dbReference type="Pfam" id="PF09388">
    <property type="entry name" value="SpoOE-like"/>
    <property type="match status" value="1"/>
</dbReference>